<accession>A0A6M2BNY4</accession>
<sequence length="327" mass="34379">MAIVGSAQAAATTPTVVDLWPASVTDHAPTRGPERSGTEGKGLGAVSNISRARMAIYQPAHPNGTTVVIMGGGGYFRIQISNESLPVAQWLNALGVTAAVLYYRLPADGWKAVAPFQDGQRAVRILRAHATEYGIDPHKIGVLGMSAGGNLAGITETRFDDPLYDAVDASDKVSARPDFAALIFPVISLKGALNTTRSRRELNTQSDADDAYSAELHVTHATPPTFLAHAADDPIANVGHSLVMFNALHAAQVPAELHVFEKGGHGWGLGAPGTLVSAWPRLFASWARSHGFMDSARTAAAAKQPAPSDADDAGDDDADDSDGRMRD</sequence>
<reference evidence="4 5" key="1">
    <citation type="journal article" date="2014" name="Int. J. Syst. Evol. Microbiol.">
        <title>Solimonas terrae sp. nov., isolated from soil.</title>
        <authorList>
            <person name="Kim S.J."/>
            <person name="Moon J.Y."/>
            <person name="Weon H.Y."/>
            <person name="Ahn J.H."/>
            <person name="Chen W.M."/>
            <person name="Kwon S.W."/>
        </authorList>
    </citation>
    <scope>NUCLEOTIDE SEQUENCE [LARGE SCALE GENOMIC DNA]</scope>
    <source>
        <strain evidence="4 5">KIS83-12</strain>
    </source>
</reference>
<dbReference type="PANTHER" id="PTHR48081">
    <property type="entry name" value="AB HYDROLASE SUPERFAMILY PROTEIN C4A8.06C"/>
    <property type="match status" value="1"/>
</dbReference>
<dbReference type="Proteomes" id="UP000472676">
    <property type="component" value="Unassembled WGS sequence"/>
</dbReference>
<dbReference type="Gene3D" id="3.40.50.1820">
    <property type="entry name" value="alpha/beta hydrolase"/>
    <property type="match status" value="1"/>
</dbReference>
<keyword evidence="5" id="KW-1185">Reference proteome</keyword>
<proteinExistence type="predicted"/>
<evidence type="ECO:0000313" key="4">
    <source>
        <dbReference type="EMBL" id="NGY04188.1"/>
    </source>
</evidence>
<dbReference type="EMBL" id="JAAMOW010000002">
    <property type="protein sequence ID" value="NGY04188.1"/>
    <property type="molecule type" value="Genomic_DNA"/>
</dbReference>
<dbReference type="SUPFAM" id="SSF53474">
    <property type="entry name" value="alpha/beta-Hydrolases"/>
    <property type="match status" value="1"/>
</dbReference>
<keyword evidence="1 4" id="KW-0378">Hydrolase</keyword>
<comment type="caution">
    <text evidence="4">The sequence shown here is derived from an EMBL/GenBank/DDBJ whole genome shotgun (WGS) entry which is preliminary data.</text>
</comment>
<evidence type="ECO:0000313" key="5">
    <source>
        <dbReference type="Proteomes" id="UP000472676"/>
    </source>
</evidence>
<feature type="compositionally biased region" description="Low complexity" evidence="2">
    <location>
        <begin position="296"/>
        <end position="308"/>
    </location>
</feature>
<feature type="region of interest" description="Disordered" evidence="2">
    <location>
        <begin position="296"/>
        <end position="327"/>
    </location>
</feature>
<feature type="compositionally biased region" description="Acidic residues" evidence="2">
    <location>
        <begin position="309"/>
        <end position="320"/>
    </location>
</feature>
<feature type="compositionally biased region" description="Basic and acidic residues" evidence="2">
    <location>
        <begin position="28"/>
        <end position="38"/>
    </location>
</feature>
<evidence type="ECO:0000256" key="2">
    <source>
        <dbReference type="SAM" id="MobiDB-lite"/>
    </source>
</evidence>
<dbReference type="Pfam" id="PF20434">
    <property type="entry name" value="BD-FAE"/>
    <property type="match status" value="1"/>
</dbReference>
<evidence type="ECO:0000259" key="3">
    <source>
        <dbReference type="Pfam" id="PF20434"/>
    </source>
</evidence>
<dbReference type="InterPro" id="IPR029058">
    <property type="entry name" value="AB_hydrolase_fold"/>
</dbReference>
<dbReference type="GO" id="GO:0016787">
    <property type="term" value="F:hydrolase activity"/>
    <property type="evidence" value="ECO:0007669"/>
    <property type="project" value="UniProtKB-KW"/>
</dbReference>
<feature type="domain" description="BD-FAE-like" evidence="3">
    <location>
        <begin position="55"/>
        <end position="248"/>
    </location>
</feature>
<dbReference type="PANTHER" id="PTHR48081:SF6">
    <property type="entry name" value="PEPTIDASE S9 PROLYL OLIGOPEPTIDASE CATALYTIC DOMAIN-CONTAINING PROTEIN"/>
    <property type="match status" value="1"/>
</dbReference>
<protein>
    <submittedName>
        <fullName evidence="4">Alpha/beta hydrolase</fullName>
    </submittedName>
</protein>
<organism evidence="4 5">
    <name type="scientific">Solimonas terrae</name>
    <dbReference type="NCBI Taxonomy" id="1396819"/>
    <lineage>
        <taxon>Bacteria</taxon>
        <taxon>Pseudomonadati</taxon>
        <taxon>Pseudomonadota</taxon>
        <taxon>Gammaproteobacteria</taxon>
        <taxon>Nevskiales</taxon>
        <taxon>Nevskiaceae</taxon>
        <taxon>Solimonas</taxon>
    </lineage>
</organism>
<evidence type="ECO:0000256" key="1">
    <source>
        <dbReference type="ARBA" id="ARBA00022801"/>
    </source>
</evidence>
<name>A0A6M2BNY4_9GAMM</name>
<dbReference type="InterPro" id="IPR050300">
    <property type="entry name" value="GDXG_lipolytic_enzyme"/>
</dbReference>
<feature type="region of interest" description="Disordered" evidence="2">
    <location>
        <begin position="21"/>
        <end position="43"/>
    </location>
</feature>
<gene>
    <name evidence="4" type="ORF">G7Y85_05385</name>
</gene>
<dbReference type="AlphaFoldDB" id="A0A6M2BNY4"/>
<dbReference type="InterPro" id="IPR049492">
    <property type="entry name" value="BD-FAE-like_dom"/>
</dbReference>